<feature type="transmembrane region" description="Helical" evidence="1">
    <location>
        <begin position="166"/>
        <end position="191"/>
    </location>
</feature>
<name>A0ABY8QXF1_9MICO</name>
<keyword evidence="1" id="KW-0812">Transmembrane</keyword>
<keyword evidence="1" id="KW-1133">Transmembrane helix</keyword>
<evidence type="ECO:0000313" key="2">
    <source>
        <dbReference type="EMBL" id="WGW12954.1"/>
    </source>
</evidence>
<keyword evidence="3" id="KW-1185">Reference proteome</keyword>
<accession>A0ABY8QXF1</accession>
<dbReference type="Proteomes" id="UP001209083">
    <property type="component" value="Chromosome"/>
</dbReference>
<dbReference type="EMBL" id="CP090958">
    <property type="protein sequence ID" value="WGW12954.1"/>
    <property type="molecule type" value="Genomic_DNA"/>
</dbReference>
<evidence type="ECO:0008006" key="4">
    <source>
        <dbReference type="Google" id="ProtNLM"/>
    </source>
</evidence>
<reference evidence="2 3" key="1">
    <citation type="submission" date="2023-05" db="EMBL/GenBank/DDBJ databases">
        <title>Lithophilousrod everest ZFBP1038 complete genpme.</title>
        <authorList>
            <person name="Tian M."/>
        </authorList>
    </citation>
    <scope>NUCLEOTIDE SEQUENCE [LARGE SCALE GENOMIC DNA]</scope>
    <source>
        <strain evidence="2 3">ZFBP1038</strain>
    </source>
</reference>
<proteinExistence type="predicted"/>
<sequence length="251" mass="27889">MSNHSNATVSGIRGWWTDAIGAKWTLAVTFLTYGLASAWFTDYLTSGRYPVESFESSLANLHILNPYWLTTGLAWYEANGLALLPYLWPLASLLFLLGATSKADSIQPTVGLVLTLLAVDAAKSLMPVVWVLVVISALCIGNWGLKRLQQNNSPRDRSEPTRRSSSRIFIDVLLAVVAPIGFLFMVCATLSNCFYYPPRSESWSTISSLLKQLEDEDSVQAKQARISILMQLLNDDDVVDRSMIKHVIRES</sequence>
<feature type="transmembrane region" description="Helical" evidence="1">
    <location>
        <begin position="128"/>
        <end position="145"/>
    </location>
</feature>
<protein>
    <recommendedName>
        <fullName evidence="4">Glycosyltransferase RgtA/B/C/D-like domain-containing protein</fullName>
    </recommendedName>
</protein>
<feature type="transmembrane region" description="Helical" evidence="1">
    <location>
        <begin position="78"/>
        <end position="98"/>
    </location>
</feature>
<organism evidence="2 3">
    <name type="scientific">Saxibacter everestensis</name>
    <dbReference type="NCBI Taxonomy" id="2909229"/>
    <lineage>
        <taxon>Bacteria</taxon>
        <taxon>Bacillati</taxon>
        <taxon>Actinomycetota</taxon>
        <taxon>Actinomycetes</taxon>
        <taxon>Micrococcales</taxon>
        <taxon>Brevibacteriaceae</taxon>
        <taxon>Saxibacter</taxon>
    </lineage>
</organism>
<keyword evidence="1" id="KW-0472">Membrane</keyword>
<evidence type="ECO:0000313" key="3">
    <source>
        <dbReference type="Proteomes" id="UP001209083"/>
    </source>
</evidence>
<dbReference type="RefSeq" id="WP_349639762.1">
    <property type="nucleotide sequence ID" value="NZ_CP090958.1"/>
</dbReference>
<evidence type="ECO:0000256" key="1">
    <source>
        <dbReference type="SAM" id="Phobius"/>
    </source>
</evidence>
<gene>
    <name evidence="2" type="ORF">LWF01_04055</name>
</gene>
<feature type="transmembrane region" description="Helical" evidence="1">
    <location>
        <begin position="21"/>
        <end position="40"/>
    </location>
</feature>